<feature type="transmembrane region" description="Helical" evidence="1">
    <location>
        <begin position="123"/>
        <end position="147"/>
    </location>
</feature>
<feature type="transmembrane region" description="Helical" evidence="1">
    <location>
        <begin position="19"/>
        <end position="42"/>
    </location>
</feature>
<comment type="caution">
    <text evidence="3">The sequence shown here is derived from an EMBL/GenBank/DDBJ whole genome shotgun (WGS) entry which is preliminary data.</text>
</comment>
<reference evidence="3 4" key="1">
    <citation type="submission" date="2022-06" db="EMBL/GenBank/DDBJ databases">
        <title>Halomicroarcula sp. a new haloarchaeum isolate from saline soil.</title>
        <authorList>
            <person name="Strakova D."/>
            <person name="Galisteo C."/>
            <person name="Sanchez-Porro C."/>
            <person name="Ventosa A."/>
        </authorList>
    </citation>
    <scope>NUCLEOTIDE SEQUENCE [LARGE SCALE GENOMIC DNA]</scope>
    <source>
        <strain evidence="3 4">S3CR25-11</strain>
    </source>
</reference>
<dbReference type="EMBL" id="JAMQOS010000001">
    <property type="protein sequence ID" value="MDS0280911.1"/>
    <property type="molecule type" value="Genomic_DNA"/>
</dbReference>
<sequence>MAESDGADEQSAQSRSLSVWAFAAFDTVLFVLVALVPVHAAGALADLLSGLSTLLGFALFGYLWLLGGLAVRWVLSGATLDDAVTTLARRGAAAGGVAGVAFLLGVLVVAVGPGLVAGTIQPLSVLLVGGIGSAVAAVVGSVVGLLLGAADLAVYRVAGYALTGTGDSSAAATPGRR</sequence>
<accession>A0ABU2FL35</accession>
<feature type="transmembrane region" description="Helical" evidence="1">
    <location>
        <begin position="87"/>
        <end position="111"/>
    </location>
</feature>
<organism evidence="3 4">
    <name type="scientific">Haloarcula onubensis</name>
    <dbReference type="NCBI Taxonomy" id="2950539"/>
    <lineage>
        <taxon>Archaea</taxon>
        <taxon>Methanobacteriati</taxon>
        <taxon>Methanobacteriota</taxon>
        <taxon>Stenosarchaea group</taxon>
        <taxon>Halobacteria</taxon>
        <taxon>Halobacteriales</taxon>
        <taxon>Haloarculaceae</taxon>
        <taxon>Haloarcula</taxon>
    </lineage>
</organism>
<name>A0ABU2FL35_9EURY</name>
<dbReference type="InterPro" id="IPR058271">
    <property type="entry name" value="DUF7965"/>
</dbReference>
<gene>
    <name evidence="3" type="ORF">NDI86_02175</name>
</gene>
<keyword evidence="4" id="KW-1185">Reference proteome</keyword>
<evidence type="ECO:0000256" key="1">
    <source>
        <dbReference type="SAM" id="Phobius"/>
    </source>
</evidence>
<proteinExistence type="predicted"/>
<protein>
    <recommendedName>
        <fullName evidence="2">DUF7965 domain-containing protein</fullName>
    </recommendedName>
</protein>
<feature type="domain" description="DUF7965" evidence="2">
    <location>
        <begin position="16"/>
        <end position="166"/>
    </location>
</feature>
<evidence type="ECO:0000313" key="4">
    <source>
        <dbReference type="Proteomes" id="UP001268864"/>
    </source>
</evidence>
<keyword evidence="1" id="KW-0472">Membrane</keyword>
<keyword evidence="1" id="KW-1133">Transmembrane helix</keyword>
<dbReference type="Pfam" id="PF25913">
    <property type="entry name" value="DUF7965"/>
    <property type="match status" value="1"/>
</dbReference>
<feature type="transmembrane region" description="Helical" evidence="1">
    <location>
        <begin position="54"/>
        <end position="75"/>
    </location>
</feature>
<evidence type="ECO:0000259" key="2">
    <source>
        <dbReference type="Pfam" id="PF25913"/>
    </source>
</evidence>
<dbReference type="RefSeq" id="WP_310898754.1">
    <property type="nucleotide sequence ID" value="NZ_JAMQOS010000001.1"/>
</dbReference>
<dbReference type="Proteomes" id="UP001268864">
    <property type="component" value="Unassembled WGS sequence"/>
</dbReference>
<evidence type="ECO:0000313" key="3">
    <source>
        <dbReference type="EMBL" id="MDS0280911.1"/>
    </source>
</evidence>
<keyword evidence="1" id="KW-0812">Transmembrane</keyword>